<organism evidence="5 6">
    <name type="scientific">Oikopleura dioica</name>
    <name type="common">Tunicate</name>
    <dbReference type="NCBI Taxonomy" id="34765"/>
    <lineage>
        <taxon>Eukaryota</taxon>
        <taxon>Metazoa</taxon>
        <taxon>Chordata</taxon>
        <taxon>Tunicata</taxon>
        <taxon>Appendicularia</taxon>
        <taxon>Copelata</taxon>
        <taxon>Oikopleuridae</taxon>
        <taxon>Oikopleura</taxon>
    </lineage>
</organism>
<evidence type="ECO:0000256" key="3">
    <source>
        <dbReference type="ARBA" id="ARBA00023216"/>
    </source>
</evidence>
<sequence length="324" mass="36643">MHSPFKFKTDQDDRKEDKMGSSQSSTFTTEMNFGGTIVPKRNPNYEEAAVKLKKGFSKTIGIHEEPIIENRKIKRNDLRKGLKALCRTRKNHAAHKLRAAIKGAGTDETTLIEIICSQSNKGITEIKEEYKKEFGRDLEKDVKGDTSGDFEKFMVCLLQGTREENQPLDRAAAERDADLLIKAGPKKWGTDEETFSMIFARRSFVQLREIILIFEKKTGTLMEKMIESETSKELCSAYKTVVKLAKNPGNYFASRIYKGMKGAGTDEDTVIWNLVFTAEICLENVKTEFKKLGSGKRTLEDAIKSEFRGDAEKLLLAVCKGNRN</sequence>
<gene>
    <name evidence="5" type="ORF">OKIOD_LOCUS300</name>
</gene>
<dbReference type="Gene3D" id="1.10.220.10">
    <property type="entry name" value="Annexin"/>
    <property type="match status" value="3"/>
</dbReference>
<feature type="compositionally biased region" description="Polar residues" evidence="4">
    <location>
        <begin position="20"/>
        <end position="31"/>
    </location>
</feature>
<accession>A0ABN7RHE1</accession>
<dbReference type="PANTHER" id="PTHR10502">
    <property type="entry name" value="ANNEXIN"/>
    <property type="match status" value="1"/>
</dbReference>
<evidence type="ECO:0000256" key="1">
    <source>
        <dbReference type="ARBA" id="ARBA00007831"/>
    </source>
</evidence>
<feature type="region of interest" description="Disordered" evidence="4">
    <location>
        <begin position="1"/>
        <end position="39"/>
    </location>
</feature>
<keyword evidence="2" id="KW-0677">Repeat</keyword>
<dbReference type="InterPro" id="IPR037104">
    <property type="entry name" value="Annexin_sf"/>
</dbReference>
<reference evidence="5 6" key="1">
    <citation type="submission" date="2021-04" db="EMBL/GenBank/DDBJ databases">
        <authorList>
            <person name="Bliznina A."/>
        </authorList>
    </citation>
    <scope>NUCLEOTIDE SEQUENCE [LARGE SCALE GENOMIC DNA]</scope>
</reference>
<dbReference type="Proteomes" id="UP001158576">
    <property type="component" value="Chromosome PAR"/>
</dbReference>
<proteinExistence type="inferred from homology"/>
<keyword evidence="3" id="KW-0041">Annexin</keyword>
<dbReference type="InterPro" id="IPR001464">
    <property type="entry name" value="Annexin"/>
</dbReference>
<comment type="similarity">
    <text evidence="1">Belongs to the annexin family.</text>
</comment>
<evidence type="ECO:0000256" key="4">
    <source>
        <dbReference type="SAM" id="MobiDB-lite"/>
    </source>
</evidence>
<dbReference type="Pfam" id="PF00191">
    <property type="entry name" value="Annexin"/>
    <property type="match status" value="3"/>
</dbReference>
<dbReference type="PANTHER" id="PTHR10502:SF175">
    <property type="entry name" value="ANNEXIN A13"/>
    <property type="match status" value="1"/>
</dbReference>
<evidence type="ECO:0000313" key="6">
    <source>
        <dbReference type="Proteomes" id="UP001158576"/>
    </source>
</evidence>
<dbReference type="PROSITE" id="PS51897">
    <property type="entry name" value="ANNEXIN_2"/>
    <property type="match status" value="3"/>
</dbReference>
<dbReference type="InterPro" id="IPR018502">
    <property type="entry name" value="Annexin_repeat"/>
</dbReference>
<dbReference type="PRINTS" id="PR00196">
    <property type="entry name" value="ANNEXIN"/>
</dbReference>
<name>A0ABN7RHE1_OIKDI</name>
<dbReference type="SMART" id="SM00335">
    <property type="entry name" value="ANX"/>
    <property type="match status" value="3"/>
</dbReference>
<protein>
    <submittedName>
        <fullName evidence="5">Oidioi.mRNA.OKI2018_I69.PAR.g8742.t1.cds</fullName>
    </submittedName>
</protein>
<keyword evidence="6" id="KW-1185">Reference proteome</keyword>
<evidence type="ECO:0000313" key="5">
    <source>
        <dbReference type="EMBL" id="CAG5077522.1"/>
    </source>
</evidence>
<evidence type="ECO:0000256" key="2">
    <source>
        <dbReference type="ARBA" id="ARBA00022737"/>
    </source>
</evidence>
<dbReference type="EMBL" id="OU015568">
    <property type="protein sequence ID" value="CAG5077522.1"/>
    <property type="molecule type" value="Genomic_DNA"/>
</dbReference>
<dbReference type="SUPFAM" id="SSF47874">
    <property type="entry name" value="Annexin"/>
    <property type="match status" value="1"/>
</dbReference>
<feature type="compositionally biased region" description="Basic and acidic residues" evidence="4">
    <location>
        <begin position="7"/>
        <end position="19"/>
    </location>
</feature>